<evidence type="ECO:0000313" key="2">
    <source>
        <dbReference type="Proteomes" id="UP000824496"/>
    </source>
</evidence>
<proteinExistence type="predicted"/>
<protein>
    <submittedName>
        <fullName evidence="1">Uncharacterized protein</fullName>
    </submittedName>
</protein>
<name>A0ABN6K8C0_9ACTO</name>
<evidence type="ECO:0000313" key="1">
    <source>
        <dbReference type="EMBL" id="BDA64608.1"/>
    </source>
</evidence>
<organism evidence="1 2">
    <name type="scientific">Actinomyces capricornis</name>
    <dbReference type="NCBI Taxonomy" id="2755559"/>
    <lineage>
        <taxon>Bacteria</taxon>
        <taxon>Bacillati</taxon>
        <taxon>Actinomycetota</taxon>
        <taxon>Actinomycetes</taxon>
        <taxon>Actinomycetales</taxon>
        <taxon>Actinomycetaceae</taxon>
        <taxon>Actinomyces</taxon>
    </lineage>
</organism>
<keyword evidence="2" id="KW-1185">Reference proteome</keyword>
<sequence>MFRGGDELVNRFQFARDHKGRLGREAVVPDHRHRPAPRARAWRAGASKRAVRAREDAALAARIRALQDPAQGGDRA</sequence>
<dbReference type="EMBL" id="AP025017">
    <property type="protein sequence ID" value="BDA64608.1"/>
    <property type="molecule type" value="Genomic_DNA"/>
</dbReference>
<gene>
    <name evidence="1" type="ORF">MANAM107_14420</name>
</gene>
<accession>A0ABN6K8C0</accession>
<dbReference type="Proteomes" id="UP000824496">
    <property type="component" value="Chromosome"/>
</dbReference>
<reference evidence="1 2" key="1">
    <citation type="submission" date="2021-08" db="EMBL/GenBank/DDBJ databases">
        <title>Whole genome sequence of novel Actinomyces species strain MAS-1.</title>
        <authorList>
            <person name="Saito M."/>
            <person name="Kuwahara N."/>
            <person name="Takizawa T."/>
            <person name="Gotouda H."/>
            <person name="Ochiai T."/>
        </authorList>
    </citation>
    <scope>NUCLEOTIDE SEQUENCE [LARGE SCALE GENOMIC DNA]</scope>
    <source>
        <strain evidence="1 2">MAS-1</strain>
    </source>
</reference>